<evidence type="ECO:0000256" key="5">
    <source>
        <dbReference type="ARBA" id="ARBA00022803"/>
    </source>
</evidence>
<keyword evidence="8" id="KW-0472">Membrane</keyword>
<evidence type="ECO:0000313" key="12">
    <source>
        <dbReference type="EMBL" id="KAF7433955.1"/>
    </source>
</evidence>
<evidence type="ECO:0000256" key="8">
    <source>
        <dbReference type="ARBA" id="ARBA00023136"/>
    </source>
</evidence>
<dbReference type="GO" id="GO:0005741">
    <property type="term" value="C:mitochondrial outer membrane"/>
    <property type="evidence" value="ECO:0007669"/>
    <property type="project" value="UniProtKB-SubCell"/>
</dbReference>
<gene>
    <name evidence="12" type="ORF">H0235_002146</name>
</gene>
<dbReference type="InterPro" id="IPR013105">
    <property type="entry name" value="TPR_2"/>
</dbReference>
<evidence type="ECO:0000256" key="4">
    <source>
        <dbReference type="ARBA" id="ARBA00022787"/>
    </source>
</evidence>
<feature type="compositionally biased region" description="Basic and acidic residues" evidence="11">
    <location>
        <begin position="85"/>
        <end position="111"/>
    </location>
</feature>
<sequence length="619" mass="70601">MKVDKTPFLLTEHLSGKILHMRIEKSAELFNLGYPNALQQRIAANSVGSITSSALPKWQLALAVGAPVALGLGYMYYKSSTKPSSKPERGKSKYGSRENGTKNDKQISIDGDCNLKSENTSRIETPLEKAQKFKDEGNVHFKMGKYDEAIALYNNAIDACPKSNKEELAIYYQNRAAAYEHLRKYSAVKADCTKALELNPRYAKAFLRRARALEHSNDLEHALEDVTTACVLEGFINQSALTTADRVLKQLGKQRAQEHWANKKLIMPSKYFINTYINSFYNDPIFPTSIKLHYDNPSVGFTKIMKALDDQDYDNIIPLCTNEIDSEQLEVLPWKMEMLLLRATFYLLLGKHDAALEDFKKIINSTDASKEVKVNALIKRASLYMQLENPEKSFIDFDLAVNLDPNCSDIYHHRGQIDLLMEKMEEAKEDFQKAVDLNPDFALAYVQKCYTDYRYAIVKRDVLLVESCLKNFEKAFEKFPDCPDCYTLYAEVLSETLDYKKADWYFAKAIEKDPNNATIYVHRGLLQLQWNNTIDKAVEYINEALKLDDKCKFGYETLGTIEVQRGNYKEAIELFDKALALGRTSMELTHIFSLKDGAKAQLTIKDRLGPDVKNLQNMS</sequence>
<organism evidence="12 13">
    <name type="scientific">Vespula pensylvanica</name>
    <name type="common">Western yellow jacket</name>
    <name type="synonym">Wasp</name>
    <dbReference type="NCBI Taxonomy" id="30213"/>
    <lineage>
        <taxon>Eukaryota</taxon>
        <taxon>Metazoa</taxon>
        <taxon>Ecdysozoa</taxon>
        <taxon>Arthropoda</taxon>
        <taxon>Hexapoda</taxon>
        <taxon>Insecta</taxon>
        <taxon>Pterygota</taxon>
        <taxon>Neoptera</taxon>
        <taxon>Endopterygota</taxon>
        <taxon>Hymenoptera</taxon>
        <taxon>Apocrita</taxon>
        <taxon>Aculeata</taxon>
        <taxon>Vespoidea</taxon>
        <taxon>Vespidae</taxon>
        <taxon>Vespinae</taxon>
        <taxon>Vespula</taxon>
    </lineage>
</organism>
<evidence type="ECO:0000256" key="2">
    <source>
        <dbReference type="ARBA" id="ARBA00022692"/>
    </source>
</evidence>
<dbReference type="SMART" id="SM00028">
    <property type="entry name" value="TPR"/>
    <property type="match status" value="9"/>
</dbReference>
<dbReference type="Pfam" id="PF13181">
    <property type="entry name" value="TPR_8"/>
    <property type="match status" value="3"/>
</dbReference>
<evidence type="ECO:0000256" key="7">
    <source>
        <dbReference type="ARBA" id="ARBA00023128"/>
    </source>
</evidence>
<dbReference type="GO" id="GO:0008320">
    <property type="term" value="F:protein transmembrane transporter activity"/>
    <property type="evidence" value="ECO:0007669"/>
    <property type="project" value="TreeGrafter"/>
</dbReference>
<evidence type="ECO:0000256" key="11">
    <source>
        <dbReference type="SAM" id="MobiDB-lite"/>
    </source>
</evidence>
<dbReference type="Pfam" id="PF13374">
    <property type="entry name" value="TPR_10"/>
    <property type="match status" value="1"/>
</dbReference>
<comment type="similarity">
    <text evidence="9">Belongs to the Tom70 family.</text>
</comment>
<evidence type="ECO:0000256" key="1">
    <source>
        <dbReference type="ARBA" id="ARBA00004572"/>
    </source>
</evidence>
<evidence type="ECO:0000313" key="13">
    <source>
        <dbReference type="Proteomes" id="UP000600918"/>
    </source>
</evidence>
<dbReference type="AlphaFoldDB" id="A0A834UE05"/>
<keyword evidence="6" id="KW-1133">Transmembrane helix</keyword>
<dbReference type="SUPFAM" id="SSF48452">
    <property type="entry name" value="TPR-like"/>
    <property type="match status" value="2"/>
</dbReference>
<keyword evidence="3" id="KW-0677">Repeat</keyword>
<reference evidence="12" key="1">
    <citation type="journal article" date="2020" name="G3 (Bethesda)">
        <title>High-Quality Assemblies for Three Invasive Social Wasps from the &lt;i&gt;Vespula&lt;/i&gt; Genus.</title>
        <authorList>
            <person name="Harrop T.W.R."/>
            <person name="Guhlin J."/>
            <person name="McLaughlin G.M."/>
            <person name="Permina E."/>
            <person name="Stockwell P."/>
            <person name="Gilligan J."/>
            <person name="Le Lec M.F."/>
            <person name="Gruber M.A.M."/>
            <person name="Quinn O."/>
            <person name="Lovegrove M."/>
            <person name="Duncan E.J."/>
            <person name="Remnant E.J."/>
            <person name="Van Eeckhoven J."/>
            <person name="Graham B."/>
            <person name="Knapp R.A."/>
            <person name="Langford K.W."/>
            <person name="Kronenberg Z."/>
            <person name="Press M.O."/>
            <person name="Eacker S.M."/>
            <person name="Wilson-Rankin E.E."/>
            <person name="Purcell J."/>
            <person name="Lester P.J."/>
            <person name="Dearden P.K."/>
        </authorList>
    </citation>
    <scope>NUCLEOTIDE SEQUENCE</scope>
    <source>
        <strain evidence="12">Volc-1</strain>
    </source>
</reference>
<comment type="subcellular location">
    <subcellularLocation>
        <location evidence="1">Mitochondrion outer membrane</location>
        <topology evidence="1">Single-pass membrane protein</topology>
    </subcellularLocation>
</comment>
<keyword evidence="7" id="KW-0496">Mitochondrion</keyword>
<dbReference type="PANTHER" id="PTHR46208:SF1">
    <property type="entry name" value="MITOCHONDRIAL IMPORT RECEPTOR SUBUNIT TOM70"/>
    <property type="match status" value="1"/>
</dbReference>
<dbReference type="Gene3D" id="1.25.40.10">
    <property type="entry name" value="Tetratricopeptide repeat domain"/>
    <property type="match status" value="2"/>
</dbReference>
<protein>
    <recommendedName>
        <fullName evidence="14">Mitochondrial import receptor subunit TOM70</fullName>
    </recommendedName>
</protein>
<dbReference type="EMBL" id="JACSDY010000002">
    <property type="protein sequence ID" value="KAF7433955.1"/>
    <property type="molecule type" value="Genomic_DNA"/>
</dbReference>
<dbReference type="InterPro" id="IPR011990">
    <property type="entry name" value="TPR-like_helical_dom_sf"/>
</dbReference>
<dbReference type="PANTHER" id="PTHR46208">
    <property type="entry name" value="MITOCHONDRIAL IMPORT RECEPTOR SUBUNIT TOM70"/>
    <property type="match status" value="1"/>
</dbReference>
<evidence type="ECO:0000256" key="3">
    <source>
        <dbReference type="ARBA" id="ARBA00022737"/>
    </source>
</evidence>
<keyword evidence="5 10" id="KW-0802">TPR repeat</keyword>
<dbReference type="GO" id="GO:0030943">
    <property type="term" value="F:mitochondrion targeting sequence binding"/>
    <property type="evidence" value="ECO:0007669"/>
    <property type="project" value="TreeGrafter"/>
</dbReference>
<dbReference type="Pfam" id="PF07719">
    <property type="entry name" value="TPR_2"/>
    <property type="match status" value="1"/>
</dbReference>
<keyword evidence="4" id="KW-1000">Mitochondrion outer membrane</keyword>
<dbReference type="GO" id="GO:0045039">
    <property type="term" value="P:protein insertion into mitochondrial inner membrane"/>
    <property type="evidence" value="ECO:0007669"/>
    <property type="project" value="TreeGrafter"/>
</dbReference>
<evidence type="ECO:0000256" key="9">
    <source>
        <dbReference type="ARBA" id="ARBA00038030"/>
    </source>
</evidence>
<proteinExistence type="inferred from homology"/>
<evidence type="ECO:0000256" key="6">
    <source>
        <dbReference type="ARBA" id="ARBA00022989"/>
    </source>
</evidence>
<keyword evidence="13" id="KW-1185">Reference proteome</keyword>
<evidence type="ECO:0000256" key="10">
    <source>
        <dbReference type="PROSITE-ProRule" id="PRU00339"/>
    </source>
</evidence>
<feature type="repeat" description="TPR" evidence="10">
    <location>
        <begin position="483"/>
        <end position="516"/>
    </location>
</feature>
<accession>A0A834UE05</accession>
<feature type="repeat" description="TPR" evidence="10">
    <location>
        <begin position="408"/>
        <end position="441"/>
    </location>
</feature>
<feature type="repeat" description="TPR" evidence="10">
    <location>
        <begin position="552"/>
        <end position="585"/>
    </location>
</feature>
<dbReference type="Proteomes" id="UP000600918">
    <property type="component" value="Unassembled WGS sequence"/>
</dbReference>
<comment type="caution">
    <text evidence="12">The sequence shown here is derived from an EMBL/GenBank/DDBJ whole genome shotgun (WGS) entry which is preliminary data.</text>
</comment>
<feature type="region of interest" description="Disordered" evidence="11">
    <location>
        <begin position="79"/>
        <end position="111"/>
    </location>
</feature>
<evidence type="ECO:0008006" key="14">
    <source>
        <dbReference type="Google" id="ProtNLM"/>
    </source>
</evidence>
<dbReference type="InterPro" id="IPR019734">
    <property type="entry name" value="TPR_rpt"/>
</dbReference>
<keyword evidence="2" id="KW-0812">Transmembrane</keyword>
<feature type="repeat" description="TPR" evidence="10">
    <location>
        <begin position="130"/>
        <end position="163"/>
    </location>
</feature>
<dbReference type="PROSITE" id="PS50005">
    <property type="entry name" value="TPR"/>
    <property type="match status" value="4"/>
</dbReference>
<name>A0A834UE05_VESPE</name>
<dbReference type="GO" id="GO:0030150">
    <property type="term" value="P:protein import into mitochondrial matrix"/>
    <property type="evidence" value="ECO:0007669"/>
    <property type="project" value="TreeGrafter"/>
</dbReference>